<gene>
    <name evidence="3" type="ORF">ACFSVN_07715</name>
</gene>
<dbReference type="Proteomes" id="UP001597460">
    <property type="component" value="Unassembled WGS sequence"/>
</dbReference>
<evidence type="ECO:0000313" key="3">
    <source>
        <dbReference type="EMBL" id="MFD2532328.1"/>
    </source>
</evidence>
<feature type="modified residue" description="Phosphohistidine" evidence="1">
    <location>
        <position position="60"/>
    </location>
</feature>
<dbReference type="InterPro" id="IPR008207">
    <property type="entry name" value="Sig_transdc_His_kin_Hpt_dom"/>
</dbReference>
<comment type="caution">
    <text evidence="3">The sequence shown here is derived from an EMBL/GenBank/DDBJ whole genome shotgun (WGS) entry which is preliminary data.</text>
</comment>
<accession>A0ABW5JIT4</accession>
<dbReference type="EMBL" id="JBHULI010000024">
    <property type="protein sequence ID" value="MFD2532328.1"/>
    <property type="molecule type" value="Genomic_DNA"/>
</dbReference>
<dbReference type="InterPro" id="IPR036641">
    <property type="entry name" value="HPT_dom_sf"/>
</dbReference>
<proteinExistence type="predicted"/>
<dbReference type="SUPFAM" id="SSF47226">
    <property type="entry name" value="Histidine-containing phosphotransfer domain, HPT domain"/>
    <property type="match status" value="1"/>
</dbReference>
<keyword evidence="1" id="KW-0597">Phosphoprotein</keyword>
<keyword evidence="3" id="KW-0560">Oxidoreductase</keyword>
<keyword evidence="4" id="KW-1185">Reference proteome</keyword>
<evidence type="ECO:0000313" key="4">
    <source>
        <dbReference type="Proteomes" id="UP001597460"/>
    </source>
</evidence>
<evidence type="ECO:0000259" key="2">
    <source>
        <dbReference type="PROSITE" id="PS50894"/>
    </source>
</evidence>
<dbReference type="PROSITE" id="PS50894">
    <property type="entry name" value="HPT"/>
    <property type="match status" value="1"/>
</dbReference>
<dbReference type="GO" id="GO:0051213">
    <property type="term" value="F:dioxygenase activity"/>
    <property type="evidence" value="ECO:0007669"/>
    <property type="project" value="UniProtKB-KW"/>
</dbReference>
<protein>
    <submittedName>
        <fullName evidence="3">Taurine dioxygenase</fullName>
    </submittedName>
</protein>
<dbReference type="Gene3D" id="1.20.120.160">
    <property type="entry name" value="HPT domain"/>
    <property type="match status" value="1"/>
</dbReference>
<dbReference type="RefSeq" id="WP_390300677.1">
    <property type="nucleotide sequence ID" value="NZ_JBHULI010000024.1"/>
</dbReference>
<organism evidence="3 4">
    <name type="scientific">Gracilimonas halophila</name>
    <dbReference type="NCBI Taxonomy" id="1834464"/>
    <lineage>
        <taxon>Bacteria</taxon>
        <taxon>Pseudomonadati</taxon>
        <taxon>Balneolota</taxon>
        <taxon>Balneolia</taxon>
        <taxon>Balneolales</taxon>
        <taxon>Balneolaceae</taxon>
        <taxon>Gracilimonas</taxon>
    </lineage>
</organism>
<name>A0ABW5JIT4_9BACT</name>
<sequence>MSTKKDGLIDFSAVHEMLYGEEKFINEFSEAAVQSFSEFQQSYKEHLLARDETNFRKAGHKIKPVAQMLGLDQILEEYEHAKTLLWDDKPDEALKTSVKKIDEICTIVLKELDAKLNQE</sequence>
<reference evidence="4" key="1">
    <citation type="journal article" date="2019" name="Int. J. Syst. Evol. Microbiol.">
        <title>The Global Catalogue of Microorganisms (GCM) 10K type strain sequencing project: providing services to taxonomists for standard genome sequencing and annotation.</title>
        <authorList>
            <consortium name="The Broad Institute Genomics Platform"/>
            <consortium name="The Broad Institute Genome Sequencing Center for Infectious Disease"/>
            <person name="Wu L."/>
            <person name="Ma J."/>
        </authorList>
    </citation>
    <scope>NUCLEOTIDE SEQUENCE [LARGE SCALE GENOMIC DNA]</scope>
    <source>
        <strain evidence="4">KCTC 52042</strain>
    </source>
</reference>
<feature type="domain" description="HPt" evidence="2">
    <location>
        <begin position="21"/>
        <end position="115"/>
    </location>
</feature>
<evidence type="ECO:0000256" key="1">
    <source>
        <dbReference type="PROSITE-ProRule" id="PRU00110"/>
    </source>
</evidence>
<keyword evidence="3" id="KW-0223">Dioxygenase</keyword>